<evidence type="ECO:0000259" key="3">
    <source>
        <dbReference type="Pfam" id="PF00078"/>
    </source>
</evidence>
<gene>
    <name evidence="5" type="ORF">N1851_030953</name>
</gene>
<dbReference type="GO" id="GO:0004523">
    <property type="term" value="F:RNA-DNA hybrid ribonuclease activity"/>
    <property type="evidence" value="ECO:0007669"/>
    <property type="project" value="UniProtKB-EC"/>
</dbReference>
<keyword evidence="6" id="KW-1185">Reference proteome</keyword>
<dbReference type="Pfam" id="PF00078">
    <property type="entry name" value="RVT_1"/>
    <property type="match status" value="1"/>
</dbReference>
<name>A0AA47NQE5_MERPO</name>
<dbReference type="Pfam" id="PF05380">
    <property type="entry name" value="Peptidase_A17"/>
    <property type="match status" value="1"/>
</dbReference>
<dbReference type="Gene3D" id="3.10.10.10">
    <property type="entry name" value="HIV Type 1 Reverse Transcriptase, subunit A, domain 1"/>
    <property type="match status" value="1"/>
</dbReference>
<dbReference type="InterPro" id="IPR041588">
    <property type="entry name" value="Integrase_H2C2"/>
</dbReference>
<protein>
    <recommendedName>
        <fullName evidence="2">ribonuclease H</fullName>
        <ecNumber evidence="2">3.1.26.4</ecNumber>
    </recommendedName>
</protein>
<organism evidence="5 6">
    <name type="scientific">Merluccius polli</name>
    <name type="common">Benguela hake</name>
    <name type="synonym">Merluccius cadenati</name>
    <dbReference type="NCBI Taxonomy" id="89951"/>
    <lineage>
        <taxon>Eukaryota</taxon>
        <taxon>Metazoa</taxon>
        <taxon>Chordata</taxon>
        <taxon>Craniata</taxon>
        <taxon>Vertebrata</taxon>
        <taxon>Euteleostomi</taxon>
        <taxon>Actinopterygii</taxon>
        <taxon>Neopterygii</taxon>
        <taxon>Teleostei</taxon>
        <taxon>Neoteleostei</taxon>
        <taxon>Acanthomorphata</taxon>
        <taxon>Zeiogadaria</taxon>
        <taxon>Gadariae</taxon>
        <taxon>Gadiformes</taxon>
        <taxon>Gadoidei</taxon>
        <taxon>Merlucciidae</taxon>
        <taxon>Merluccius</taxon>
    </lineage>
</organism>
<dbReference type="InterPro" id="IPR000477">
    <property type="entry name" value="RT_dom"/>
</dbReference>
<dbReference type="PANTHER" id="PTHR47331:SF1">
    <property type="entry name" value="GAG-LIKE PROTEIN"/>
    <property type="match status" value="1"/>
</dbReference>
<dbReference type="Proteomes" id="UP001174136">
    <property type="component" value="Unassembled WGS sequence"/>
</dbReference>
<comment type="similarity">
    <text evidence="1">Belongs to the beta type-B retroviral polymerase family. HERV class-II K(HML-2) pol subfamily.</text>
</comment>
<dbReference type="Gene3D" id="3.30.70.270">
    <property type="match status" value="1"/>
</dbReference>
<reference evidence="5" key="1">
    <citation type="journal article" date="2023" name="Front. Mar. Sci.">
        <title>A new Merluccius polli reference genome to investigate the effects of global change in West African waters.</title>
        <authorList>
            <person name="Mateo J.L."/>
            <person name="Blanco-Fernandez C."/>
            <person name="Garcia-Vazquez E."/>
            <person name="Machado-Schiaffino G."/>
        </authorList>
    </citation>
    <scope>NUCLEOTIDE SEQUENCE</scope>
    <source>
        <strain evidence="5">C29</strain>
        <tissue evidence="5">Fin</tissue>
    </source>
</reference>
<dbReference type="InterPro" id="IPR043502">
    <property type="entry name" value="DNA/RNA_pol_sf"/>
</dbReference>
<dbReference type="EC" id="3.1.26.4" evidence="2"/>
<dbReference type="SUPFAM" id="SSF53098">
    <property type="entry name" value="Ribonuclease H-like"/>
    <property type="match status" value="1"/>
</dbReference>
<dbReference type="CDD" id="cd01644">
    <property type="entry name" value="RT_pepA17"/>
    <property type="match status" value="1"/>
</dbReference>
<dbReference type="GO" id="GO:0006259">
    <property type="term" value="P:DNA metabolic process"/>
    <property type="evidence" value="ECO:0007669"/>
    <property type="project" value="UniProtKB-ARBA"/>
</dbReference>
<feature type="domain" description="Integrase zinc-binding" evidence="4">
    <location>
        <begin position="557"/>
        <end position="607"/>
    </location>
</feature>
<comment type="caution">
    <text evidence="5">The sequence shown here is derived from an EMBL/GenBank/DDBJ whole genome shotgun (WGS) entry which is preliminary data.</text>
</comment>
<proteinExistence type="inferred from homology"/>
<sequence>MPNNRDVARKRTLNLIRKFKSDPGYALEYRNFMSDVIQKGYAERVPQDMLQRQDGKVWYIPHHAVYHKRKKTLRVVFDCSSKFQHTSLNDELFQGPDLANPLLAVLLRFRQEPIAMMADIEGMFHQVRVLKDDRDLLRFLWWPDGDTSKDLQEYRMTVHLFGAISSPTCANFALRKTADDHGHGYAEEVSRTIKCNVYVDDCLKSVATEDQAINLCKDLRDLCSQGGFKLTKWICNSRSVLASIPDEYKAKQIKELDLDREKLPLERALGVQWNIEKDTFIFRVTRQDGPLTRRGILSFVSSIYDPLGFLAPFILKAKQILQDLCKLKCGWDDSISETYLTPWKNWLADLEQLSNVQIDRCIKPKNFGQVEKAQIHHFCDASEHGYGSASYLRLTNKEDEIHSNEPEVRKETTVNSLIVEAKSPLSKFIEYYSNWNRLKRAVAWMLKFRAHLQAQRLCSVTQNTETGLKLKTSTVLTVEDLQEAERCIVHFEQRKAFQQEINSLKQGHPCVKTSTLRKLDPIMDQDILRVGGRLNKMALPSEMKNPIILPKSSHISRLILQQIHLKVGHSGRGHMLAKLRERFWIPCANAMARKTIKSCIFCRRYQAKVEQQTMADLPQDRVTPDEPPFTHVGVDYFGPIEVKRGRSLVKRYGVIFTCLVCRAVHLEVASYLNTDSCINALRRFICRRGPVTSIRSDCGTNFIGANRVTGGPK</sequence>
<dbReference type="Gene3D" id="1.10.340.70">
    <property type="match status" value="1"/>
</dbReference>
<evidence type="ECO:0000259" key="4">
    <source>
        <dbReference type="Pfam" id="PF17921"/>
    </source>
</evidence>
<dbReference type="SUPFAM" id="SSF56672">
    <property type="entry name" value="DNA/RNA polymerases"/>
    <property type="match status" value="1"/>
</dbReference>
<evidence type="ECO:0000313" key="5">
    <source>
        <dbReference type="EMBL" id="KAK0133533.1"/>
    </source>
</evidence>
<dbReference type="InterPro" id="IPR043128">
    <property type="entry name" value="Rev_trsase/Diguanyl_cyclase"/>
</dbReference>
<dbReference type="InterPro" id="IPR008042">
    <property type="entry name" value="Retrotrans_Pao"/>
</dbReference>
<dbReference type="Pfam" id="PF17921">
    <property type="entry name" value="Integrase_H2C2"/>
    <property type="match status" value="1"/>
</dbReference>
<evidence type="ECO:0000256" key="1">
    <source>
        <dbReference type="ARBA" id="ARBA00010879"/>
    </source>
</evidence>
<feature type="domain" description="Reverse transcriptase" evidence="3">
    <location>
        <begin position="110"/>
        <end position="231"/>
    </location>
</feature>
<dbReference type="InterPro" id="IPR012337">
    <property type="entry name" value="RNaseH-like_sf"/>
</dbReference>
<dbReference type="AlphaFoldDB" id="A0AA47NQE5"/>
<evidence type="ECO:0000313" key="6">
    <source>
        <dbReference type="Proteomes" id="UP001174136"/>
    </source>
</evidence>
<evidence type="ECO:0000256" key="2">
    <source>
        <dbReference type="ARBA" id="ARBA00012180"/>
    </source>
</evidence>
<dbReference type="EMBL" id="JAOPHQ010005982">
    <property type="protein sequence ID" value="KAK0133533.1"/>
    <property type="molecule type" value="Genomic_DNA"/>
</dbReference>
<dbReference type="PANTHER" id="PTHR47331">
    <property type="entry name" value="PHD-TYPE DOMAIN-CONTAINING PROTEIN"/>
    <property type="match status" value="1"/>
</dbReference>
<dbReference type="GO" id="GO:0003676">
    <property type="term" value="F:nucleic acid binding"/>
    <property type="evidence" value="ECO:0007669"/>
    <property type="project" value="InterPro"/>
</dbReference>
<dbReference type="Gene3D" id="3.30.420.10">
    <property type="entry name" value="Ribonuclease H-like superfamily/Ribonuclease H"/>
    <property type="match status" value="1"/>
</dbReference>
<dbReference type="InterPro" id="IPR036397">
    <property type="entry name" value="RNaseH_sf"/>
</dbReference>
<accession>A0AA47NQE5</accession>